<dbReference type="SUPFAM" id="SSF56954">
    <property type="entry name" value="Outer membrane efflux proteins (OEP)"/>
    <property type="match status" value="1"/>
</dbReference>
<accession>A0A1H9EJ74</accession>
<evidence type="ECO:0000256" key="2">
    <source>
        <dbReference type="SAM" id="Coils"/>
    </source>
</evidence>
<dbReference type="InterPro" id="IPR010131">
    <property type="entry name" value="MdtP/NodT-like"/>
</dbReference>
<dbReference type="EMBL" id="FOFS01000005">
    <property type="protein sequence ID" value="SEQ25709.1"/>
    <property type="molecule type" value="Genomic_DNA"/>
</dbReference>
<dbReference type="InterPro" id="IPR003423">
    <property type="entry name" value="OMP_efflux"/>
</dbReference>
<name>A0A1H9EJ74_9GAMM</name>
<dbReference type="STRING" id="489703.SAMN04488038_10558"/>
<dbReference type="AlphaFoldDB" id="A0A1H9EJ74"/>
<keyword evidence="2" id="KW-0175">Coiled coil</keyword>
<dbReference type="Proteomes" id="UP000199233">
    <property type="component" value="Unassembled WGS sequence"/>
</dbReference>
<proteinExistence type="inferred from homology"/>
<keyword evidence="3" id="KW-0732">Signal</keyword>
<evidence type="ECO:0000313" key="5">
    <source>
        <dbReference type="Proteomes" id="UP000199233"/>
    </source>
</evidence>
<dbReference type="OrthoDB" id="9763626at2"/>
<sequence>MREVFSLLVLGAVLLPPGAMAQADTCAGRELSLTAALDLAAQHNADLLGARAQLAAAQAGERIAAQRPNPLLNTGITQWDPRARNRGEGLYQQPAYSSVQLQQLIERGGKRQAREQAAQAGSEAAQADLADAQRRLQAQVRDGYYDLKLALARAGTLQDIAALQAQTLAVADHRLKVGDLAQADRARIAVETYRAQGEARQAQADAQAARLAYGALLGCPLTQDLQATDDWPQQAPSLPRDGARADEIADQQRLRAAEAQLKLAQAQATRDVTLGLEWEHDPREAPNMAGISVSVPLFVYHHYQGEIAQARAQLDSARATAAQTALQADVERDSAELLLDAAAQRRQSALAQVLPQAQAAAEAVEYAYAKGAAPLTDLLDARRALRSARLDALSAQNDFAKALAARDAALAPYRRSEP</sequence>
<dbReference type="RefSeq" id="WP_093283994.1">
    <property type="nucleotide sequence ID" value="NZ_FOFS01000005.1"/>
</dbReference>
<evidence type="ECO:0000256" key="1">
    <source>
        <dbReference type="ARBA" id="ARBA00007613"/>
    </source>
</evidence>
<feature type="chain" id="PRO_5011772274" evidence="3">
    <location>
        <begin position="22"/>
        <end position="418"/>
    </location>
</feature>
<protein>
    <submittedName>
        <fullName evidence="4">Outer membrane protein, cobalt-zinc-cadmium efflux system</fullName>
    </submittedName>
</protein>
<gene>
    <name evidence="4" type="ORF">SAMN04488038_10558</name>
</gene>
<dbReference type="GO" id="GO:0015562">
    <property type="term" value="F:efflux transmembrane transporter activity"/>
    <property type="evidence" value="ECO:0007669"/>
    <property type="project" value="InterPro"/>
</dbReference>
<comment type="similarity">
    <text evidence="1">Belongs to the outer membrane factor (OMF) (TC 1.B.17) family.</text>
</comment>
<evidence type="ECO:0000256" key="3">
    <source>
        <dbReference type="SAM" id="SignalP"/>
    </source>
</evidence>
<dbReference type="Gene3D" id="1.20.1600.10">
    <property type="entry name" value="Outer membrane efflux proteins (OEP)"/>
    <property type="match status" value="1"/>
</dbReference>
<dbReference type="PANTHER" id="PTHR30203:SF30">
    <property type="entry name" value="OUTER MEMBRANE PROTEIN-RELATED"/>
    <property type="match status" value="1"/>
</dbReference>
<organism evidence="4 5">
    <name type="scientific">Solimonas aquatica</name>
    <dbReference type="NCBI Taxonomy" id="489703"/>
    <lineage>
        <taxon>Bacteria</taxon>
        <taxon>Pseudomonadati</taxon>
        <taxon>Pseudomonadota</taxon>
        <taxon>Gammaproteobacteria</taxon>
        <taxon>Nevskiales</taxon>
        <taxon>Nevskiaceae</taxon>
        <taxon>Solimonas</taxon>
    </lineage>
</organism>
<dbReference type="PANTHER" id="PTHR30203">
    <property type="entry name" value="OUTER MEMBRANE CATION EFFLUX PROTEIN"/>
    <property type="match status" value="1"/>
</dbReference>
<keyword evidence="5" id="KW-1185">Reference proteome</keyword>
<reference evidence="4 5" key="1">
    <citation type="submission" date="2016-10" db="EMBL/GenBank/DDBJ databases">
        <authorList>
            <person name="de Groot N.N."/>
        </authorList>
    </citation>
    <scope>NUCLEOTIDE SEQUENCE [LARGE SCALE GENOMIC DNA]</scope>
    <source>
        <strain evidence="4 5">DSM 25927</strain>
    </source>
</reference>
<evidence type="ECO:0000313" key="4">
    <source>
        <dbReference type="EMBL" id="SEQ25709.1"/>
    </source>
</evidence>
<feature type="signal peptide" evidence="3">
    <location>
        <begin position="1"/>
        <end position="21"/>
    </location>
</feature>
<feature type="coiled-coil region" evidence="2">
    <location>
        <begin position="300"/>
        <end position="327"/>
    </location>
</feature>
<dbReference type="Pfam" id="PF02321">
    <property type="entry name" value="OEP"/>
    <property type="match status" value="2"/>
</dbReference>